<accession>A0A9I9EH36</accession>
<dbReference type="EnsemblPlants" id="MELO3C033692.2.1">
    <property type="protein sequence ID" value="MELO3C033692.2.1"/>
    <property type="gene ID" value="MELO3C033692.2"/>
</dbReference>
<evidence type="ECO:0000313" key="1">
    <source>
        <dbReference type="EnsemblPlants" id="MELO3C033692.2.1"/>
    </source>
</evidence>
<reference evidence="1" key="1">
    <citation type="submission" date="2023-03" db="UniProtKB">
        <authorList>
            <consortium name="EnsemblPlants"/>
        </authorList>
    </citation>
    <scope>IDENTIFICATION</scope>
</reference>
<proteinExistence type="predicted"/>
<dbReference type="AlphaFoldDB" id="A0A9I9EH36"/>
<sequence length="255" mass="27848">MYRANEAETNFIIPSQEIGVLTADDFSESEDSSSAITFTIILCPFSQCPLAPLMKSTLLTDGVTGFESILLSLAGGTTQPLRPPTWNSKEATAEREVVRRSRVKKELEAIDSGCSEANASQLPSSVMGACNPSGGTEVVEGWESIARKDGGHRVRLDSQSSVTTHSQRWKDNGPILDICFRNLPIALSDLDILCLLGLLPSFFFMISSNTASTRLPNRRLNVGNFDIDLVIPRSLHGRQKKPIYGCDGKLPEFVK</sequence>
<organism evidence="1">
    <name type="scientific">Cucumis melo</name>
    <name type="common">Muskmelon</name>
    <dbReference type="NCBI Taxonomy" id="3656"/>
    <lineage>
        <taxon>Eukaryota</taxon>
        <taxon>Viridiplantae</taxon>
        <taxon>Streptophyta</taxon>
        <taxon>Embryophyta</taxon>
        <taxon>Tracheophyta</taxon>
        <taxon>Spermatophyta</taxon>
        <taxon>Magnoliopsida</taxon>
        <taxon>eudicotyledons</taxon>
        <taxon>Gunneridae</taxon>
        <taxon>Pentapetalae</taxon>
        <taxon>rosids</taxon>
        <taxon>fabids</taxon>
        <taxon>Cucurbitales</taxon>
        <taxon>Cucurbitaceae</taxon>
        <taxon>Benincaseae</taxon>
        <taxon>Cucumis</taxon>
    </lineage>
</organism>
<protein>
    <submittedName>
        <fullName evidence="1">Uncharacterized protein</fullName>
    </submittedName>
</protein>
<name>A0A9I9EH36_CUCME</name>
<dbReference type="Gramene" id="MELO3C033692.2.1">
    <property type="protein sequence ID" value="MELO3C033692.2.1"/>
    <property type="gene ID" value="MELO3C033692.2"/>
</dbReference>